<dbReference type="InterPro" id="IPR002710">
    <property type="entry name" value="Dilute_dom"/>
</dbReference>
<feature type="compositionally biased region" description="Polar residues" evidence="2">
    <location>
        <begin position="142"/>
        <end position="152"/>
    </location>
</feature>
<feature type="coiled-coil region" evidence="1">
    <location>
        <begin position="281"/>
        <end position="308"/>
    </location>
</feature>
<feature type="compositionally biased region" description="Low complexity" evidence="2">
    <location>
        <begin position="155"/>
        <end position="169"/>
    </location>
</feature>
<dbReference type="AlphaFoldDB" id="A0AAW2ZDU2"/>
<reference evidence="5 6" key="1">
    <citation type="submission" date="2024-03" db="EMBL/GenBank/DDBJ databases">
        <title>The Acrasis kona genome and developmental transcriptomes reveal deep origins of eukaryotic multicellular pathways.</title>
        <authorList>
            <person name="Sheikh S."/>
            <person name="Fu C.-J."/>
            <person name="Brown M.W."/>
            <person name="Baldauf S.L."/>
        </authorList>
    </citation>
    <scope>NUCLEOTIDE SEQUENCE [LARGE SCALE GENOMIC DNA]</scope>
    <source>
        <strain evidence="5 6">ATCC MYA-3509</strain>
    </source>
</reference>
<dbReference type="Pfam" id="PF01843">
    <property type="entry name" value="DIL"/>
    <property type="match status" value="1"/>
</dbReference>
<comment type="caution">
    <text evidence="5">The sequence shown here is derived from an EMBL/GenBank/DDBJ whole genome shotgun (WGS) entry which is preliminary data.</text>
</comment>
<protein>
    <submittedName>
        <fullName evidence="5">MyoH</fullName>
    </submittedName>
</protein>
<evidence type="ECO:0000259" key="3">
    <source>
        <dbReference type="PROSITE" id="PS51126"/>
    </source>
</evidence>
<evidence type="ECO:0000313" key="5">
    <source>
        <dbReference type="EMBL" id="KAL0486891.1"/>
    </source>
</evidence>
<name>A0AAW2ZDU2_9EUKA</name>
<dbReference type="Pfam" id="PF10358">
    <property type="entry name" value="NT-C2"/>
    <property type="match status" value="1"/>
</dbReference>
<evidence type="ECO:0000313" key="6">
    <source>
        <dbReference type="Proteomes" id="UP001431209"/>
    </source>
</evidence>
<dbReference type="Gene3D" id="1.20.58.670">
    <property type="entry name" value="Dsl1p vesicle tethering complex, Tip20p subunit, domain D"/>
    <property type="match status" value="1"/>
</dbReference>
<feature type="domain" description="Dilute" evidence="3">
    <location>
        <begin position="346"/>
        <end position="587"/>
    </location>
</feature>
<proteinExistence type="predicted"/>
<dbReference type="InterPro" id="IPR042044">
    <property type="entry name" value="EXOC6PINT-1/Sec15/Tip20_C_dom2"/>
</dbReference>
<evidence type="ECO:0000256" key="2">
    <source>
        <dbReference type="SAM" id="MobiDB-lite"/>
    </source>
</evidence>
<sequence length="599" mass="68909">MLLARTLLNRKGQKYEYSLTIHHIIKLSKNGIILYVGYRRGRKWNGETKKAFVKDKTATFDDEFKFTCRMENKSPTLYRKKDLDIFIYEVNTDGIVGKLKLNLADYTKFDGLSQTKNMTIKLFDKDVEFKFKITCTAVTKDNGGSCSSGEDSTFSDDLSSDASEISSPSPTDLFNALDLKQDMRRKVVMDSRAKRVHGFSLDFNAEQLNLGDANKIFSMPKNSPPSHITTTASEKDQCDKEEENLIESLKLQKPPRRRIQQNTNTAAAAPTIITITPSEENERDEEALRIKNLELAKMKQKLLDMERQTQITIMIDKNIKNQPIEYDVDGKPMSASQLYKDVGTDYSVLDTVSDAIITACHQSNQVPIKLYWMNNGITLLQKYSMITLDDRVTKFKNEMVRLCDHVYRFLSAALREKVKSECVRCILSLVDKRGRGDVKDLIRSLRETVELYQHINPTVYQWLMKDTCTYINQLVMQHLMSDNCKHVTMGTSFNIKINMSAIDDFLRSINMYEACRNCFSGINDSCMVMMMNKTCLDDPQTRSDTCPNLTIFQLQKILFNFRNDEYDPDPITLPSVIMQTVTTQDEEEIQQEINFYICT</sequence>
<accession>A0AAW2ZDU2</accession>
<evidence type="ECO:0000256" key="1">
    <source>
        <dbReference type="SAM" id="Coils"/>
    </source>
</evidence>
<evidence type="ECO:0000259" key="4">
    <source>
        <dbReference type="PROSITE" id="PS51840"/>
    </source>
</evidence>
<feature type="region of interest" description="Disordered" evidence="2">
    <location>
        <begin position="142"/>
        <end position="169"/>
    </location>
</feature>
<dbReference type="PROSITE" id="PS51840">
    <property type="entry name" value="C2_NT"/>
    <property type="match status" value="1"/>
</dbReference>
<dbReference type="SMART" id="SM01132">
    <property type="entry name" value="DIL"/>
    <property type="match status" value="1"/>
</dbReference>
<dbReference type="InterPro" id="IPR019448">
    <property type="entry name" value="NT-C2"/>
</dbReference>
<dbReference type="EMBL" id="JAOPGA020001279">
    <property type="protein sequence ID" value="KAL0486891.1"/>
    <property type="molecule type" value="Genomic_DNA"/>
</dbReference>
<keyword evidence="6" id="KW-1185">Reference proteome</keyword>
<keyword evidence="1" id="KW-0175">Coiled coil</keyword>
<gene>
    <name evidence="5" type="ORF">AKO1_001231</name>
</gene>
<feature type="domain" description="C2 NT-type" evidence="4">
    <location>
        <begin position="5"/>
        <end position="139"/>
    </location>
</feature>
<dbReference type="PROSITE" id="PS51126">
    <property type="entry name" value="DILUTE"/>
    <property type="match status" value="1"/>
</dbReference>
<dbReference type="Proteomes" id="UP001431209">
    <property type="component" value="Unassembled WGS sequence"/>
</dbReference>
<organism evidence="5 6">
    <name type="scientific">Acrasis kona</name>
    <dbReference type="NCBI Taxonomy" id="1008807"/>
    <lineage>
        <taxon>Eukaryota</taxon>
        <taxon>Discoba</taxon>
        <taxon>Heterolobosea</taxon>
        <taxon>Tetramitia</taxon>
        <taxon>Eutetramitia</taxon>
        <taxon>Acrasidae</taxon>
        <taxon>Acrasis</taxon>
    </lineage>
</organism>